<feature type="compositionally biased region" description="Basic and acidic residues" evidence="1">
    <location>
        <begin position="31"/>
        <end position="42"/>
    </location>
</feature>
<evidence type="ECO:0000313" key="2">
    <source>
        <dbReference type="EMBL" id="ETP27642.1"/>
    </source>
</evidence>
<proteinExistence type="predicted"/>
<comment type="caution">
    <text evidence="2">The sequence shown here is derived from an EMBL/GenBank/DDBJ whole genome shotgun (WGS) entry which is preliminary data.</text>
</comment>
<dbReference type="EMBL" id="ANIY01005622">
    <property type="protein sequence ID" value="ETP27642.1"/>
    <property type="molecule type" value="Genomic_DNA"/>
</dbReference>
<accession>W2XYQ6</accession>
<organism evidence="2 3">
    <name type="scientific">Phytophthora nicotianae P10297</name>
    <dbReference type="NCBI Taxonomy" id="1317064"/>
    <lineage>
        <taxon>Eukaryota</taxon>
        <taxon>Sar</taxon>
        <taxon>Stramenopiles</taxon>
        <taxon>Oomycota</taxon>
        <taxon>Peronosporomycetes</taxon>
        <taxon>Peronosporales</taxon>
        <taxon>Peronosporaceae</taxon>
        <taxon>Phytophthora</taxon>
    </lineage>
</organism>
<sequence>MSGRDSPRSPQTTGPPSDEEAAAQRLSVQQYHDEHQRRHGPDLVRQCPSGSEAQRSPEPSGSPTQRRTRHGKLKPAESHAGPNWPVARPIVGTSHRDYGYVRTSPAETARRATLQLLDTYTYGPSARTTDEVVQRQSLRERYLTPQVTTPTEYRERLRQQLKGEP</sequence>
<gene>
    <name evidence="2" type="ORF">F442_23081</name>
</gene>
<name>W2XYQ6_PHYNI</name>
<dbReference type="Proteomes" id="UP000018948">
    <property type="component" value="Unassembled WGS sequence"/>
</dbReference>
<dbReference type="AlphaFoldDB" id="W2XYQ6"/>
<feature type="compositionally biased region" description="Polar residues" evidence="1">
    <location>
        <begin position="48"/>
        <end position="65"/>
    </location>
</feature>
<protein>
    <submittedName>
        <fullName evidence="2">Uncharacterized protein</fullName>
    </submittedName>
</protein>
<feature type="non-terminal residue" evidence="2">
    <location>
        <position position="165"/>
    </location>
</feature>
<evidence type="ECO:0000256" key="1">
    <source>
        <dbReference type="SAM" id="MobiDB-lite"/>
    </source>
</evidence>
<reference evidence="2 3" key="1">
    <citation type="submission" date="2013-11" db="EMBL/GenBank/DDBJ databases">
        <title>The Genome Sequence of Phytophthora parasitica P10297.</title>
        <authorList>
            <consortium name="The Broad Institute Genomics Platform"/>
            <person name="Russ C."/>
            <person name="Tyler B."/>
            <person name="Panabieres F."/>
            <person name="Shan W."/>
            <person name="Tripathy S."/>
            <person name="Grunwald N."/>
            <person name="Machado M."/>
            <person name="Johnson C.S."/>
            <person name="Walker B."/>
            <person name="Young S.K."/>
            <person name="Zeng Q."/>
            <person name="Gargeya S."/>
            <person name="Fitzgerald M."/>
            <person name="Haas B."/>
            <person name="Abouelleil A."/>
            <person name="Allen A.W."/>
            <person name="Alvarado L."/>
            <person name="Arachchi H.M."/>
            <person name="Berlin A.M."/>
            <person name="Chapman S.B."/>
            <person name="Gainer-Dewar J."/>
            <person name="Goldberg J."/>
            <person name="Griggs A."/>
            <person name="Gujja S."/>
            <person name="Hansen M."/>
            <person name="Howarth C."/>
            <person name="Imamovic A."/>
            <person name="Ireland A."/>
            <person name="Larimer J."/>
            <person name="McCowan C."/>
            <person name="Murphy C."/>
            <person name="Pearson M."/>
            <person name="Poon T.W."/>
            <person name="Priest M."/>
            <person name="Roberts A."/>
            <person name="Saif S."/>
            <person name="Shea T."/>
            <person name="Sisk P."/>
            <person name="Sykes S."/>
            <person name="Wortman J."/>
            <person name="Nusbaum C."/>
            <person name="Birren B."/>
        </authorList>
    </citation>
    <scope>NUCLEOTIDE SEQUENCE [LARGE SCALE GENOMIC DNA]</scope>
    <source>
        <strain evidence="2 3">P10297</strain>
    </source>
</reference>
<dbReference type="OrthoDB" id="129220at2759"/>
<feature type="region of interest" description="Disordered" evidence="1">
    <location>
        <begin position="1"/>
        <end position="91"/>
    </location>
</feature>
<evidence type="ECO:0000313" key="3">
    <source>
        <dbReference type="Proteomes" id="UP000018948"/>
    </source>
</evidence>